<sequence length="274" mass="31052">MDISPDASFSTLDPNSVLSSRHVPLPTSRPNIIAPNATTSHLQTEISNVTNGLHPPNSALPNNQNCINHSLSPSPLINFGQINVNGLCSPIRQLHLLNYFLHSSFGILSLNDTRLTSSSAKFIYQNEHSQFNFKFYWAPSPSNSRPHDGVGLLLRHPLHKHVQKIDPWKGRLLKLDLFFHQTKISIISVYIPSYHSIHYKERDAIFAQLNLWLDKARSNNYHVVILGDFNADEISHSHLPQHHLKILRSLSSRYFTDHQSHISSISGPSPTFYH</sequence>
<name>A0A2N0QS01_9GLOM</name>
<dbReference type="GO" id="GO:0003824">
    <property type="term" value="F:catalytic activity"/>
    <property type="evidence" value="ECO:0007669"/>
    <property type="project" value="InterPro"/>
</dbReference>
<dbReference type="VEuPathDB" id="FungiDB:RhiirA1_478491"/>
<evidence type="ECO:0000313" key="2">
    <source>
        <dbReference type="EMBL" id="PKC53831.1"/>
    </source>
</evidence>
<protein>
    <recommendedName>
        <fullName evidence="1">Endonuclease/exonuclease/phosphatase domain-containing protein</fullName>
    </recommendedName>
</protein>
<dbReference type="InterPro" id="IPR036691">
    <property type="entry name" value="Endo/exonu/phosph_ase_sf"/>
</dbReference>
<accession>A0A2N0QS01</accession>
<dbReference type="EMBL" id="LLXH01003795">
    <property type="protein sequence ID" value="PKC53831.1"/>
    <property type="molecule type" value="Genomic_DNA"/>
</dbReference>
<dbReference type="Proteomes" id="UP000232688">
    <property type="component" value="Unassembled WGS sequence"/>
</dbReference>
<reference evidence="2 3" key="2">
    <citation type="submission" date="2017-10" db="EMBL/GenBank/DDBJ databases">
        <title>Genome analyses suggest a sexual origin of heterokaryosis in a supposedly ancient asexual fungus.</title>
        <authorList>
            <person name="Corradi N."/>
            <person name="Sedzielewska K."/>
            <person name="Noel J."/>
            <person name="Charron P."/>
            <person name="Farinelli L."/>
            <person name="Marton T."/>
            <person name="Kruger M."/>
            <person name="Pelin A."/>
            <person name="Brachmann A."/>
            <person name="Corradi N."/>
        </authorList>
    </citation>
    <scope>NUCLEOTIDE SEQUENCE [LARGE SCALE GENOMIC DNA]</scope>
    <source>
        <strain evidence="2 3">A1</strain>
    </source>
</reference>
<comment type="caution">
    <text evidence="2">The sequence shown here is derived from an EMBL/GenBank/DDBJ whole genome shotgun (WGS) entry which is preliminary data.</text>
</comment>
<feature type="domain" description="Endonuclease/exonuclease/phosphatase" evidence="1">
    <location>
        <begin position="81"/>
        <end position="232"/>
    </location>
</feature>
<organism evidence="2 3">
    <name type="scientific">Rhizophagus irregularis</name>
    <dbReference type="NCBI Taxonomy" id="588596"/>
    <lineage>
        <taxon>Eukaryota</taxon>
        <taxon>Fungi</taxon>
        <taxon>Fungi incertae sedis</taxon>
        <taxon>Mucoromycota</taxon>
        <taxon>Glomeromycotina</taxon>
        <taxon>Glomeromycetes</taxon>
        <taxon>Glomerales</taxon>
        <taxon>Glomeraceae</taxon>
        <taxon>Rhizophagus</taxon>
    </lineage>
</organism>
<dbReference type="InterPro" id="IPR005135">
    <property type="entry name" value="Endo/exonuclease/phosphatase"/>
</dbReference>
<evidence type="ECO:0000313" key="3">
    <source>
        <dbReference type="Proteomes" id="UP000232688"/>
    </source>
</evidence>
<reference evidence="2 3" key="1">
    <citation type="submission" date="2017-10" db="EMBL/GenBank/DDBJ databases">
        <title>Extensive intraspecific genome diversity in a model arbuscular mycorrhizal fungus.</title>
        <authorList>
            <person name="Chen E.C.H."/>
            <person name="Morin E."/>
            <person name="Baudet D."/>
            <person name="Noel J."/>
            <person name="Ndikumana S."/>
            <person name="Charron P."/>
            <person name="St-Onge C."/>
            <person name="Giorgi J."/>
            <person name="Grigoriev I.V."/>
            <person name="Roux C."/>
            <person name="Martin F.M."/>
            <person name="Corradi N."/>
        </authorList>
    </citation>
    <scope>NUCLEOTIDE SEQUENCE [LARGE SCALE GENOMIC DNA]</scope>
    <source>
        <strain evidence="2 3">A1</strain>
    </source>
</reference>
<proteinExistence type="predicted"/>
<dbReference type="Gene3D" id="3.60.10.10">
    <property type="entry name" value="Endonuclease/exonuclease/phosphatase"/>
    <property type="match status" value="1"/>
</dbReference>
<dbReference type="AlphaFoldDB" id="A0A2N0QS01"/>
<dbReference type="SUPFAM" id="SSF56219">
    <property type="entry name" value="DNase I-like"/>
    <property type="match status" value="1"/>
</dbReference>
<dbReference type="Pfam" id="PF03372">
    <property type="entry name" value="Exo_endo_phos"/>
    <property type="match status" value="1"/>
</dbReference>
<gene>
    <name evidence="2" type="ORF">RhiirA1_478491</name>
</gene>
<evidence type="ECO:0000259" key="1">
    <source>
        <dbReference type="Pfam" id="PF03372"/>
    </source>
</evidence>